<organism evidence="7">
    <name type="scientific">Boseongicola sp. SB0664_bin_43</name>
    <dbReference type="NCBI Taxonomy" id="2604844"/>
    <lineage>
        <taxon>Bacteria</taxon>
        <taxon>Pseudomonadati</taxon>
        <taxon>Pseudomonadota</taxon>
        <taxon>Alphaproteobacteria</taxon>
        <taxon>Rhodobacterales</taxon>
        <taxon>Paracoccaceae</taxon>
        <taxon>Boseongicola</taxon>
    </lineage>
</organism>
<evidence type="ECO:0000313" key="7">
    <source>
        <dbReference type="EMBL" id="MXY34733.1"/>
    </source>
</evidence>
<dbReference type="NCBIfam" id="TIGR00138">
    <property type="entry name" value="rsmG_gidB"/>
    <property type="match status" value="1"/>
</dbReference>
<keyword evidence="3 6" id="KW-0489">Methyltransferase</keyword>
<evidence type="ECO:0000256" key="4">
    <source>
        <dbReference type="ARBA" id="ARBA00022679"/>
    </source>
</evidence>
<keyword evidence="4 6" id="KW-0808">Transferase</keyword>
<dbReference type="PANTHER" id="PTHR31760:SF0">
    <property type="entry name" value="S-ADENOSYL-L-METHIONINE-DEPENDENT METHYLTRANSFERASES SUPERFAMILY PROTEIN"/>
    <property type="match status" value="1"/>
</dbReference>
<protein>
    <recommendedName>
        <fullName evidence="6">Ribosomal RNA small subunit methyltransferase G</fullName>
        <ecNumber evidence="6">2.1.1.170</ecNumber>
    </recommendedName>
    <alternativeName>
        <fullName evidence="6">16S rRNA 7-methylguanosine methyltransferase</fullName>
        <shortName evidence="6">16S rRNA m7G methyltransferase</shortName>
    </alternativeName>
</protein>
<feature type="binding site" evidence="6">
    <location>
        <position position="135"/>
    </location>
    <ligand>
        <name>S-adenosyl-L-methionine</name>
        <dbReference type="ChEBI" id="CHEBI:59789"/>
    </ligand>
</feature>
<dbReference type="EMBL" id="VXRY01000477">
    <property type="protein sequence ID" value="MXY34733.1"/>
    <property type="molecule type" value="Genomic_DNA"/>
</dbReference>
<dbReference type="SUPFAM" id="SSF53335">
    <property type="entry name" value="S-adenosyl-L-methionine-dependent methyltransferases"/>
    <property type="match status" value="1"/>
</dbReference>
<comment type="function">
    <text evidence="6">Specifically methylates the N7 position of guanine in position 527 of 16S rRNA.</text>
</comment>
<feature type="binding site" evidence="6">
    <location>
        <position position="71"/>
    </location>
    <ligand>
        <name>S-adenosyl-L-methionine</name>
        <dbReference type="ChEBI" id="CHEBI:59789"/>
    </ligand>
</feature>
<evidence type="ECO:0000256" key="1">
    <source>
        <dbReference type="ARBA" id="ARBA00022490"/>
    </source>
</evidence>
<feature type="binding site" evidence="6">
    <location>
        <begin position="121"/>
        <end position="122"/>
    </location>
    <ligand>
        <name>S-adenosyl-L-methionine</name>
        <dbReference type="ChEBI" id="CHEBI:59789"/>
    </ligand>
</feature>
<keyword evidence="2 6" id="KW-0698">rRNA processing</keyword>
<keyword evidence="5 6" id="KW-0949">S-adenosyl-L-methionine</keyword>
<dbReference type="PANTHER" id="PTHR31760">
    <property type="entry name" value="S-ADENOSYL-L-METHIONINE-DEPENDENT METHYLTRANSFERASES SUPERFAMILY PROTEIN"/>
    <property type="match status" value="1"/>
</dbReference>
<dbReference type="GO" id="GO:0070043">
    <property type="term" value="F:rRNA (guanine-N7-)-methyltransferase activity"/>
    <property type="evidence" value="ECO:0007669"/>
    <property type="project" value="UniProtKB-UniRule"/>
</dbReference>
<dbReference type="InterPro" id="IPR003682">
    <property type="entry name" value="rRNA_ssu_MeTfrase_G"/>
</dbReference>
<dbReference type="HAMAP" id="MF_00074">
    <property type="entry name" value="16SrRNA_methyltr_G"/>
    <property type="match status" value="1"/>
</dbReference>
<dbReference type="PIRSF" id="PIRSF003078">
    <property type="entry name" value="GidB"/>
    <property type="match status" value="1"/>
</dbReference>
<accession>A0A6B0Y3W6</accession>
<comment type="caution">
    <text evidence="6">Lacks conserved residue(s) required for the propagation of feature annotation.</text>
</comment>
<dbReference type="AlphaFoldDB" id="A0A6B0Y3W6"/>
<keyword evidence="1 6" id="KW-0963">Cytoplasm</keyword>
<gene>
    <name evidence="6 7" type="primary">rsmG</name>
    <name evidence="7" type="ORF">F4Y60_11730</name>
</gene>
<evidence type="ECO:0000256" key="6">
    <source>
        <dbReference type="HAMAP-Rule" id="MF_00074"/>
    </source>
</evidence>
<comment type="similarity">
    <text evidence="6">Belongs to the methyltransferase superfamily. RNA methyltransferase RsmG family.</text>
</comment>
<proteinExistence type="inferred from homology"/>
<dbReference type="InterPro" id="IPR029063">
    <property type="entry name" value="SAM-dependent_MTases_sf"/>
</dbReference>
<reference evidence="7" key="1">
    <citation type="submission" date="2019-09" db="EMBL/GenBank/DDBJ databases">
        <title>Characterisation of the sponge microbiome using genome-centric metagenomics.</title>
        <authorList>
            <person name="Engelberts J.P."/>
            <person name="Robbins S.J."/>
            <person name="De Goeij J.M."/>
            <person name="Aranda M."/>
            <person name="Bell S.C."/>
            <person name="Webster N.S."/>
        </authorList>
    </citation>
    <scope>NUCLEOTIDE SEQUENCE</scope>
    <source>
        <strain evidence="7">SB0664_bin_43</strain>
    </source>
</reference>
<sequence>MTGKAEFCARTNVSRETLAMLETHAELLKSWNPHINLVSAGTMETLWTRHFLDSAQLLRLAPPARRWVDLGSGGGFPGAVVAIMAKDKTETVLIEADGRKAAFLRTLSRETAGFTVITARLENAEPQCGDVVSARALAPLGTLLGHVRRHLKPDGRAILPKGKKVQREIRQALEHWRFDCETYPSETDEEAVILSIGGIRRA</sequence>
<evidence type="ECO:0000256" key="3">
    <source>
        <dbReference type="ARBA" id="ARBA00022603"/>
    </source>
</evidence>
<comment type="caution">
    <text evidence="7">The sequence shown here is derived from an EMBL/GenBank/DDBJ whole genome shotgun (WGS) entry which is preliminary data.</text>
</comment>
<dbReference type="Gene3D" id="3.40.50.150">
    <property type="entry name" value="Vaccinia Virus protein VP39"/>
    <property type="match status" value="1"/>
</dbReference>
<dbReference type="GO" id="GO:0005829">
    <property type="term" value="C:cytosol"/>
    <property type="evidence" value="ECO:0007669"/>
    <property type="project" value="TreeGrafter"/>
</dbReference>
<comment type="catalytic activity">
    <reaction evidence="6">
        <text>guanosine(527) in 16S rRNA + S-adenosyl-L-methionine = N(7)-methylguanosine(527) in 16S rRNA + S-adenosyl-L-homocysteine</text>
        <dbReference type="Rhea" id="RHEA:42732"/>
        <dbReference type="Rhea" id="RHEA-COMP:10209"/>
        <dbReference type="Rhea" id="RHEA-COMP:10210"/>
        <dbReference type="ChEBI" id="CHEBI:57856"/>
        <dbReference type="ChEBI" id="CHEBI:59789"/>
        <dbReference type="ChEBI" id="CHEBI:74269"/>
        <dbReference type="ChEBI" id="CHEBI:74480"/>
        <dbReference type="EC" id="2.1.1.170"/>
    </reaction>
</comment>
<feature type="binding site" evidence="6">
    <location>
        <position position="76"/>
    </location>
    <ligand>
        <name>S-adenosyl-L-methionine</name>
        <dbReference type="ChEBI" id="CHEBI:59789"/>
    </ligand>
</feature>
<dbReference type="Pfam" id="PF02527">
    <property type="entry name" value="GidB"/>
    <property type="match status" value="1"/>
</dbReference>
<name>A0A6B0Y3W6_9RHOB</name>
<dbReference type="EC" id="2.1.1.170" evidence="6"/>
<evidence type="ECO:0000256" key="2">
    <source>
        <dbReference type="ARBA" id="ARBA00022552"/>
    </source>
</evidence>
<evidence type="ECO:0000256" key="5">
    <source>
        <dbReference type="ARBA" id="ARBA00022691"/>
    </source>
</evidence>
<comment type="subcellular location">
    <subcellularLocation>
        <location evidence="6">Cytoplasm</location>
    </subcellularLocation>
</comment>